<dbReference type="PANTHER" id="PTHR48111">
    <property type="entry name" value="REGULATOR OF RPOS"/>
    <property type="match status" value="1"/>
</dbReference>
<keyword evidence="1" id="KW-0597">Phosphoprotein</keyword>
<reference evidence="7" key="1">
    <citation type="submission" date="2016-10" db="EMBL/GenBank/DDBJ databases">
        <authorList>
            <person name="de Groot N.N."/>
        </authorList>
    </citation>
    <scope>NUCLEOTIDE SEQUENCE [LARGE SCALE GENOMIC DNA]</scope>
    <source>
        <strain evidence="7">CGMCC 1.10697</strain>
    </source>
</reference>
<dbReference type="EMBL" id="PJBV01000011">
    <property type="protein sequence ID" value="PKH43422.1"/>
    <property type="molecule type" value="Genomic_DNA"/>
</dbReference>
<dbReference type="Pfam" id="PF00486">
    <property type="entry name" value="Trans_reg_C"/>
    <property type="match status" value="1"/>
</dbReference>
<dbReference type="EMBL" id="FOKC01000008">
    <property type="protein sequence ID" value="SFB34516.1"/>
    <property type="molecule type" value="Genomic_DNA"/>
</dbReference>
<dbReference type="InterPro" id="IPR001867">
    <property type="entry name" value="OmpR/PhoB-type_DNA-bd"/>
</dbReference>
<dbReference type="InterPro" id="IPR016032">
    <property type="entry name" value="Sig_transdc_resp-reg_C-effctor"/>
</dbReference>
<protein>
    <submittedName>
        <fullName evidence="7">Transcriptional regulatory protein, C terminal</fullName>
    </submittedName>
    <submittedName>
        <fullName evidence="6">Winged helix family transcriptional regulator</fullName>
    </submittedName>
</protein>
<feature type="domain" description="OmpR/PhoB-type" evidence="5">
    <location>
        <begin position="1"/>
        <end position="98"/>
    </location>
</feature>
<dbReference type="SMART" id="SM00862">
    <property type="entry name" value="Trans_reg_C"/>
    <property type="match status" value="1"/>
</dbReference>
<dbReference type="GO" id="GO:0000976">
    <property type="term" value="F:transcription cis-regulatory region binding"/>
    <property type="evidence" value="ECO:0007669"/>
    <property type="project" value="TreeGrafter"/>
</dbReference>
<evidence type="ECO:0000256" key="4">
    <source>
        <dbReference type="PROSITE-ProRule" id="PRU01091"/>
    </source>
</evidence>
<evidence type="ECO:0000313" key="8">
    <source>
        <dbReference type="Proteomes" id="UP000199113"/>
    </source>
</evidence>
<dbReference type="PANTHER" id="PTHR48111:SF40">
    <property type="entry name" value="PHOSPHATE REGULON TRANSCRIPTIONAL REGULATORY PROTEIN PHOB"/>
    <property type="match status" value="1"/>
</dbReference>
<organism evidence="7 8">
    <name type="scientific">Nocardioides alpinus</name>
    <dbReference type="NCBI Taxonomy" id="748909"/>
    <lineage>
        <taxon>Bacteria</taxon>
        <taxon>Bacillati</taxon>
        <taxon>Actinomycetota</taxon>
        <taxon>Actinomycetes</taxon>
        <taxon>Propionibacteriales</taxon>
        <taxon>Nocardioidaceae</taxon>
        <taxon>Nocardioides</taxon>
    </lineage>
</organism>
<dbReference type="AlphaFoldDB" id="A0A1I1AAY3"/>
<dbReference type="STRING" id="748909.SAMN05192575_10841"/>
<keyword evidence="9" id="KW-1185">Reference proteome</keyword>
<reference evidence="6 9" key="2">
    <citation type="submission" date="2017-12" db="EMBL/GenBank/DDBJ databases">
        <title>Pharmacopeia of the Arctic Ocean.</title>
        <authorList>
            <person name="Collins E."/>
            <person name="Ducluzeau A.-L."/>
        </authorList>
    </citation>
    <scope>NUCLEOTIDE SEQUENCE [LARGE SCALE GENOMIC DNA]</scope>
    <source>
        <strain evidence="6 9">DSM 23325</strain>
    </source>
</reference>
<evidence type="ECO:0000256" key="2">
    <source>
        <dbReference type="ARBA" id="ARBA00023012"/>
    </source>
</evidence>
<evidence type="ECO:0000313" key="6">
    <source>
        <dbReference type="EMBL" id="PKH43422.1"/>
    </source>
</evidence>
<dbReference type="GO" id="GO:0032993">
    <property type="term" value="C:protein-DNA complex"/>
    <property type="evidence" value="ECO:0007669"/>
    <property type="project" value="TreeGrafter"/>
</dbReference>
<evidence type="ECO:0000259" key="5">
    <source>
        <dbReference type="PROSITE" id="PS51755"/>
    </source>
</evidence>
<dbReference type="GO" id="GO:0005829">
    <property type="term" value="C:cytosol"/>
    <property type="evidence" value="ECO:0007669"/>
    <property type="project" value="TreeGrafter"/>
</dbReference>
<gene>
    <name evidence="6" type="ORF">CXG46_02855</name>
    <name evidence="7" type="ORF">SAMN05192575_10841</name>
</gene>
<dbReference type="InterPro" id="IPR036388">
    <property type="entry name" value="WH-like_DNA-bd_sf"/>
</dbReference>
<sequence>MLAVQDVRLDPLTGQVWRGEREIRLSRKEFQLLRALMARPGDIVTRGELMADVWQTSFYTNSKTIDVHLGWLRRKLDDDPRHPTLITTHRGRGLRFETAADTVAS</sequence>
<dbReference type="CDD" id="cd00383">
    <property type="entry name" value="trans_reg_C"/>
    <property type="match status" value="1"/>
</dbReference>
<keyword evidence="2" id="KW-0902">Two-component regulatory system</keyword>
<keyword evidence="3 4" id="KW-0238">DNA-binding</keyword>
<dbReference type="InterPro" id="IPR039420">
    <property type="entry name" value="WalR-like"/>
</dbReference>
<dbReference type="Proteomes" id="UP000233565">
    <property type="component" value="Unassembled WGS sequence"/>
</dbReference>
<dbReference type="GO" id="GO:0000156">
    <property type="term" value="F:phosphorelay response regulator activity"/>
    <property type="evidence" value="ECO:0007669"/>
    <property type="project" value="TreeGrafter"/>
</dbReference>
<dbReference type="RefSeq" id="WP_091199934.1">
    <property type="nucleotide sequence ID" value="NZ_FOKC01000008.1"/>
</dbReference>
<evidence type="ECO:0000256" key="1">
    <source>
        <dbReference type="ARBA" id="ARBA00022553"/>
    </source>
</evidence>
<dbReference type="PROSITE" id="PS51755">
    <property type="entry name" value="OMPR_PHOB"/>
    <property type="match status" value="1"/>
</dbReference>
<dbReference type="Proteomes" id="UP000199113">
    <property type="component" value="Unassembled WGS sequence"/>
</dbReference>
<dbReference type="SUPFAM" id="SSF46894">
    <property type="entry name" value="C-terminal effector domain of the bipartite response regulators"/>
    <property type="match status" value="1"/>
</dbReference>
<evidence type="ECO:0000313" key="7">
    <source>
        <dbReference type="EMBL" id="SFB34516.1"/>
    </source>
</evidence>
<name>A0A1I1AAY3_9ACTN</name>
<dbReference type="GO" id="GO:0006355">
    <property type="term" value="P:regulation of DNA-templated transcription"/>
    <property type="evidence" value="ECO:0007669"/>
    <property type="project" value="InterPro"/>
</dbReference>
<evidence type="ECO:0000313" key="9">
    <source>
        <dbReference type="Proteomes" id="UP000233565"/>
    </source>
</evidence>
<proteinExistence type="predicted"/>
<dbReference type="Gene3D" id="1.10.10.10">
    <property type="entry name" value="Winged helix-like DNA-binding domain superfamily/Winged helix DNA-binding domain"/>
    <property type="match status" value="1"/>
</dbReference>
<accession>A0A1I1AAY3</accession>
<feature type="DNA-binding region" description="OmpR/PhoB-type" evidence="4">
    <location>
        <begin position="1"/>
        <end position="98"/>
    </location>
</feature>
<evidence type="ECO:0000256" key="3">
    <source>
        <dbReference type="ARBA" id="ARBA00023125"/>
    </source>
</evidence>
<dbReference type="OrthoDB" id="8927943at2"/>